<feature type="transmembrane region" description="Helical" evidence="2">
    <location>
        <begin position="35"/>
        <end position="59"/>
    </location>
</feature>
<comment type="caution">
    <text evidence="3">The sequence shown here is derived from an EMBL/GenBank/DDBJ whole genome shotgun (WGS) entry which is preliminary data.</text>
</comment>
<keyword evidence="2" id="KW-0472">Membrane</keyword>
<organism evidence="3 4">
    <name type="scientific">Triparma strigata</name>
    <dbReference type="NCBI Taxonomy" id="1606541"/>
    <lineage>
        <taxon>Eukaryota</taxon>
        <taxon>Sar</taxon>
        <taxon>Stramenopiles</taxon>
        <taxon>Ochrophyta</taxon>
        <taxon>Bolidophyceae</taxon>
        <taxon>Parmales</taxon>
        <taxon>Triparmaceae</taxon>
        <taxon>Triparma</taxon>
    </lineage>
</organism>
<dbReference type="OrthoDB" id="10460573at2759"/>
<gene>
    <name evidence="3" type="ORF">TrST_g12293</name>
</gene>
<feature type="transmembrane region" description="Helical" evidence="2">
    <location>
        <begin position="65"/>
        <end position="87"/>
    </location>
</feature>
<keyword evidence="2" id="KW-0812">Transmembrane</keyword>
<evidence type="ECO:0000256" key="1">
    <source>
        <dbReference type="SAM" id="MobiDB-lite"/>
    </source>
</evidence>
<evidence type="ECO:0000313" key="3">
    <source>
        <dbReference type="EMBL" id="GMH84155.1"/>
    </source>
</evidence>
<sequence>MCPAHTHTTKVHPDDPQPRTSRQESFRQLFNFSNLALYAGAGLSIFDLIFDVAMVYEYFKNEKPQFARATLISIGLNLALQVAVTLIQNKKRKRRVKIREVFFVLTFVKPGIDAWRVVTKRKHHALNLFSPMMEYLLGKGIELVFECIPSTIIQVLAFVEGQHSAVVILSLCSSILTAAFISASMSIEKDIDKNSRRFSPYFYGFVNLESKVQSAVVCMLVLVLSACQLSSKAFAMALGASESATVLAAYLLVDMGFALMFKLARGDFLYWMRIEEISMRFLVSSAMRLTTTDHGRVDIFTLHPSLSLPIKQEVKAWLNESLAAWIAEKPSWFNDQVKTSIFDDYVDQPEMLKQIRGEAGLEVEEA</sequence>
<evidence type="ECO:0000256" key="2">
    <source>
        <dbReference type="SAM" id="Phobius"/>
    </source>
</evidence>
<reference evidence="4" key="1">
    <citation type="journal article" date="2023" name="Commun. Biol.">
        <title>Genome analysis of Parmales, the sister group of diatoms, reveals the evolutionary specialization of diatoms from phago-mixotrophs to photoautotrophs.</title>
        <authorList>
            <person name="Ban H."/>
            <person name="Sato S."/>
            <person name="Yoshikawa S."/>
            <person name="Yamada K."/>
            <person name="Nakamura Y."/>
            <person name="Ichinomiya M."/>
            <person name="Sato N."/>
            <person name="Blanc-Mathieu R."/>
            <person name="Endo H."/>
            <person name="Kuwata A."/>
            <person name="Ogata H."/>
        </authorList>
    </citation>
    <scope>NUCLEOTIDE SEQUENCE [LARGE SCALE GENOMIC DNA]</scope>
    <source>
        <strain evidence="4">NIES 3701</strain>
    </source>
</reference>
<keyword evidence="2" id="KW-1133">Transmembrane helix</keyword>
<accession>A0A9W7ENF2</accession>
<feature type="region of interest" description="Disordered" evidence="1">
    <location>
        <begin position="1"/>
        <end position="21"/>
    </location>
</feature>
<feature type="transmembrane region" description="Helical" evidence="2">
    <location>
        <begin position="165"/>
        <end position="187"/>
    </location>
</feature>
<name>A0A9W7ENF2_9STRA</name>
<feature type="transmembrane region" description="Helical" evidence="2">
    <location>
        <begin position="244"/>
        <end position="264"/>
    </location>
</feature>
<dbReference type="AlphaFoldDB" id="A0A9W7ENF2"/>
<feature type="compositionally biased region" description="Basic and acidic residues" evidence="1">
    <location>
        <begin position="11"/>
        <end position="21"/>
    </location>
</feature>
<keyword evidence="4" id="KW-1185">Reference proteome</keyword>
<proteinExistence type="predicted"/>
<dbReference type="Proteomes" id="UP001165085">
    <property type="component" value="Unassembled WGS sequence"/>
</dbReference>
<dbReference type="EMBL" id="BRXY01000290">
    <property type="protein sequence ID" value="GMH84155.1"/>
    <property type="molecule type" value="Genomic_DNA"/>
</dbReference>
<protein>
    <submittedName>
        <fullName evidence="3">Uncharacterized protein</fullName>
    </submittedName>
</protein>
<evidence type="ECO:0000313" key="4">
    <source>
        <dbReference type="Proteomes" id="UP001165085"/>
    </source>
</evidence>